<dbReference type="PROSITE" id="PS50980">
    <property type="entry name" value="COA_CT_NTER"/>
    <property type="match status" value="1"/>
</dbReference>
<sequence>MSSDITYKIGSSGLAEDPFFMVRFTSSDTSIPIRLYLTNESDVPSLWYKAGSPSRSADQHALYHQGPPLTEALPGLVKWNHICLRFPRNVHSDFKKVSAMNSVHAELIEVEGEPRYKIIDIIGQEEGLGVENLRESGMIAGESSIAYNEIVTINLVTCRAIGIGAYLVRLGQRTIQVENSHIILTGAGALNKVLGKEVYTSNNQLGGIQIMYTNGVTHDVTADDFDGVYKIIQWLSYLHA</sequence>
<dbReference type="PANTHER" id="PTHR45728:SF3">
    <property type="entry name" value="ACETYL-COA CARBOXYLASE"/>
    <property type="match status" value="1"/>
</dbReference>
<dbReference type="PANTHER" id="PTHR45728">
    <property type="entry name" value="ACETYL-COA CARBOXYLASE, ISOFORM A"/>
    <property type="match status" value="1"/>
</dbReference>
<dbReference type="InterPro" id="IPR011762">
    <property type="entry name" value="COA_CT_N"/>
</dbReference>
<dbReference type="InterPro" id="IPR029045">
    <property type="entry name" value="ClpP/crotonase-like_dom_sf"/>
</dbReference>
<dbReference type="InterPro" id="IPR034733">
    <property type="entry name" value="AcCoA_carboxyl_beta"/>
</dbReference>
<reference evidence="2" key="1">
    <citation type="submission" date="2022-08" db="UniProtKB">
        <authorList>
            <consortium name="EnsemblMetazoa"/>
        </authorList>
    </citation>
    <scope>IDENTIFICATION</scope>
    <source>
        <strain evidence="2">05x7-T-G4-1.051#20</strain>
    </source>
</reference>
<dbReference type="Gene3D" id="3.90.226.10">
    <property type="entry name" value="2-enoyl-CoA Hydratase, Chain A, domain 1"/>
    <property type="match status" value="1"/>
</dbReference>
<dbReference type="Pfam" id="PF01039">
    <property type="entry name" value="Carboxyl_trans"/>
    <property type="match status" value="1"/>
</dbReference>
<dbReference type="GO" id="GO:0005739">
    <property type="term" value="C:mitochondrion"/>
    <property type="evidence" value="ECO:0007669"/>
    <property type="project" value="TreeGrafter"/>
</dbReference>
<protein>
    <recommendedName>
        <fullName evidence="1">CoA carboxyltransferase N-terminal domain-containing protein</fullName>
    </recommendedName>
</protein>
<dbReference type="AlphaFoldDB" id="A0A8W8JGH2"/>
<dbReference type="GO" id="GO:0003989">
    <property type="term" value="F:acetyl-CoA carboxylase activity"/>
    <property type="evidence" value="ECO:0007669"/>
    <property type="project" value="InterPro"/>
</dbReference>
<organism evidence="2 3">
    <name type="scientific">Magallana gigas</name>
    <name type="common">Pacific oyster</name>
    <name type="synonym">Crassostrea gigas</name>
    <dbReference type="NCBI Taxonomy" id="29159"/>
    <lineage>
        <taxon>Eukaryota</taxon>
        <taxon>Metazoa</taxon>
        <taxon>Spiralia</taxon>
        <taxon>Lophotrochozoa</taxon>
        <taxon>Mollusca</taxon>
        <taxon>Bivalvia</taxon>
        <taxon>Autobranchia</taxon>
        <taxon>Pteriomorphia</taxon>
        <taxon>Ostreida</taxon>
        <taxon>Ostreoidea</taxon>
        <taxon>Ostreidae</taxon>
        <taxon>Magallana</taxon>
    </lineage>
</organism>
<dbReference type="Proteomes" id="UP000005408">
    <property type="component" value="Unassembled WGS sequence"/>
</dbReference>
<keyword evidence="3" id="KW-1185">Reference proteome</keyword>
<accession>A0A8W8JGH2</accession>
<dbReference type="InterPro" id="IPR049076">
    <property type="entry name" value="ACCA"/>
</dbReference>
<dbReference type="SUPFAM" id="SSF52096">
    <property type="entry name" value="ClpP/crotonase"/>
    <property type="match status" value="1"/>
</dbReference>
<evidence type="ECO:0000313" key="2">
    <source>
        <dbReference type="EnsemblMetazoa" id="G19174.1:cds"/>
    </source>
</evidence>
<dbReference type="GO" id="GO:0006633">
    <property type="term" value="P:fatty acid biosynthetic process"/>
    <property type="evidence" value="ECO:0007669"/>
    <property type="project" value="TreeGrafter"/>
</dbReference>
<evidence type="ECO:0000313" key="3">
    <source>
        <dbReference type="Proteomes" id="UP000005408"/>
    </source>
</evidence>
<name>A0A8W8JGH2_MAGGI</name>
<dbReference type="EnsemblMetazoa" id="G19174.1">
    <property type="protein sequence ID" value="G19174.1:cds"/>
    <property type="gene ID" value="G19174"/>
</dbReference>
<proteinExistence type="predicted"/>
<evidence type="ECO:0000259" key="1">
    <source>
        <dbReference type="PROSITE" id="PS50980"/>
    </source>
</evidence>
<feature type="domain" description="CoA carboxyltransferase N-terminal" evidence="1">
    <location>
        <begin position="1"/>
        <end position="240"/>
    </location>
</feature>